<evidence type="ECO:0000256" key="4">
    <source>
        <dbReference type="SAM" id="MobiDB-lite"/>
    </source>
</evidence>
<evidence type="ECO:0000313" key="7">
    <source>
        <dbReference type="EMBL" id="KAK7865751.1"/>
    </source>
</evidence>
<dbReference type="AlphaFoldDB" id="A0AAN9YTU9"/>
<evidence type="ECO:0000256" key="5">
    <source>
        <dbReference type="SAM" id="SignalP"/>
    </source>
</evidence>
<keyword evidence="3" id="KW-0964">Secreted</keyword>
<dbReference type="EMBL" id="JAZDUA010000830">
    <property type="protein sequence ID" value="KAK7789140.1"/>
    <property type="molecule type" value="Genomic_DNA"/>
</dbReference>
<protein>
    <recommendedName>
        <fullName evidence="9">Neuropeptide F</fullName>
    </recommendedName>
</protein>
<comment type="caution">
    <text evidence="6">The sequence shown here is derived from an EMBL/GenBank/DDBJ whole genome shotgun (WGS) entry which is preliminary data.</text>
</comment>
<keyword evidence="5" id="KW-0732">Signal</keyword>
<keyword evidence="8" id="KW-1185">Reference proteome</keyword>
<organism evidence="6 8">
    <name type="scientific">Gryllus longicercus</name>
    <dbReference type="NCBI Taxonomy" id="2509291"/>
    <lineage>
        <taxon>Eukaryota</taxon>
        <taxon>Metazoa</taxon>
        <taxon>Ecdysozoa</taxon>
        <taxon>Arthropoda</taxon>
        <taxon>Hexapoda</taxon>
        <taxon>Insecta</taxon>
        <taxon>Pterygota</taxon>
        <taxon>Neoptera</taxon>
        <taxon>Polyneoptera</taxon>
        <taxon>Orthoptera</taxon>
        <taxon>Ensifera</taxon>
        <taxon>Gryllidea</taxon>
        <taxon>Grylloidea</taxon>
        <taxon>Gryllidae</taxon>
        <taxon>Gryllinae</taxon>
        <taxon>Gryllus</taxon>
    </lineage>
</organism>
<dbReference type="EMBL" id="JAZDUA010000166">
    <property type="protein sequence ID" value="KAK7865751.1"/>
    <property type="molecule type" value="Genomic_DNA"/>
</dbReference>
<dbReference type="PROSITE" id="PS00265">
    <property type="entry name" value="PANCREATIC_HORMONE_1"/>
    <property type="match status" value="1"/>
</dbReference>
<comment type="subcellular location">
    <subcellularLocation>
        <location evidence="1">Secreted</location>
    </subcellularLocation>
</comment>
<name>A0AAN9YTU9_9ORTH</name>
<dbReference type="Proteomes" id="UP001378592">
    <property type="component" value="Unassembled WGS sequence"/>
</dbReference>
<gene>
    <name evidence="7" type="ORF">R5R35_002082</name>
    <name evidence="6" type="ORF">R5R35_002374</name>
</gene>
<evidence type="ECO:0000256" key="2">
    <source>
        <dbReference type="ARBA" id="ARBA00010022"/>
    </source>
</evidence>
<accession>A0AAN9YTU9</accession>
<proteinExistence type="inferred from homology"/>
<reference evidence="6 8" key="1">
    <citation type="submission" date="2024-03" db="EMBL/GenBank/DDBJ databases">
        <title>The genome assembly and annotation of the cricket Gryllus longicercus Weissman &amp; Gray.</title>
        <authorList>
            <person name="Szrajer S."/>
            <person name="Gray D."/>
            <person name="Ylla G."/>
        </authorList>
    </citation>
    <scope>NUCLEOTIDE SEQUENCE [LARGE SCALE GENOMIC DNA]</scope>
    <source>
        <strain evidence="6">DAG 2021-001</strain>
        <tissue evidence="6">Whole body minus gut</tissue>
    </source>
</reference>
<evidence type="ECO:0000256" key="3">
    <source>
        <dbReference type="ARBA" id="ARBA00022525"/>
    </source>
</evidence>
<dbReference type="GO" id="GO:0005576">
    <property type="term" value="C:extracellular region"/>
    <property type="evidence" value="ECO:0007669"/>
    <property type="project" value="UniProtKB-SubCell"/>
</dbReference>
<feature type="region of interest" description="Disordered" evidence="4">
    <location>
        <begin position="72"/>
        <end position="98"/>
    </location>
</feature>
<feature type="chain" id="PRO_5044711385" description="Neuropeptide F" evidence="5">
    <location>
        <begin position="34"/>
        <end position="98"/>
    </location>
</feature>
<evidence type="ECO:0000313" key="6">
    <source>
        <dbReference type="EMBL" id="KAK7789140.1"/>
    </source>
</evidence>
<dbReference type="InterPro" id="IPR020392">
    <property type="entry name" value="Pancreatic_hormone-like_CS"/>
</dbReference>
<feature type="signal peptide" evidence="5">
    <location>
        <begin position="1"/>
        <end position="33"/>
    </location>
</feature>
<comment type="similarity">
    <text evidence="2">Belongs to the NPY family.</text>
</comment>
<evidence type="ECO:0000256" key="1">
    <source>
        <dbReference type="ARBA" id="ARBA00004613"/>
    </source>
</evidence>
<evidence type="ECO:0008006" key="9">
    <source>
        <dbReference type="Google" id="ProtNLM"/>
    </source>
</evidence>
<evidence type="ECO:0000313" key="8">
    <source>
        <dbReference type="Proteomes" id="UP001378592"/>
    </source>
</evidence>
<sequence length="98" mass="10749">MQAARPAALFGLLALSAVAALALLATAAPAASAAPAAAPAQDIERAMEALKYLQELDRYYSQVARPRFGKRTEARPFSDDSLEEASNEKLWRRFSRRR</sequence>